<name>A0AAW6C5A2_FLAPL</name>
<dbReference type="AlphaFoldDB" id="A0AAW6C5A2"/>
<evidence type="ECO:0000313" key="2">
    <source>
        <dbReference type="Proteomes" id="UP001211006"/>
    </source>
</evidence>
<dbReference type="EMBL" id="JAQLWO010000039">
    <property type="protein sequence ID" value="MDB7908633.1"/>
    <property type="molecule type" value="Genomic_DNA"/>
</dbReference>
<proteinExistence type="predicted"/>
<reference evidence="1" key="1">
    <citation type="submission" date="2023-01" db="EMBL/GenBank/DDBJ databases">
        <title>Human gut microbiome strain richness.</title>
        <authorList>
            <person name="Chen-Liaw A."/>
        </authorList>
    </citation>
    <scope>NUCLEOTIDE SEQUENCE</scope>
    <source>
        <strain evidence="1">2225st1_A6_2225SCRN_200828</strain>
    </source>
</reference>
<sequence>MKMTEELKRSKLILRIGRARRLYDAGKNAEEIAAVMREPIALMEKWINNFKIIDEKRRTPNG</sequence>
<gene>
    <name evidence="1" type="ORF">PND83_21855</name>
</gene>
<dbReference type="RefSeq" id="WP_130849631.1">
    <property type="nucleotide sequence ID" value="NZ_CAXUMB010000014.1"/>
</dbReference>
<accession>A0AAW6C5A2</accession>
<organism evidence="1 2">
    <name type="scientific">Flavonifractor plautii</name>
    <name type="common">Fusobacterium plautii</name>
    <dbReference type="NCBI Taxonomy" id="292800"/>
    <lineage>
        <taxon>Bacteria</taxon>
        <taxon>Bacillati</taxon>
        <taxon>Bacillota</taxon>
        <taxon>Clostridia</taxon>
        <taxon>Eubacteriales</taxon>
        <taxon>Oscillospiraceae</taxon>
        <taxon>Flavonifractor</taxon>
    </lineage>
</organism>
<protein>
    <recommendedName>
        <fullName evidence="3">Helix-turn-helix domain-containing protein</fullName>
    </recommendedName>
</protein>
<evidence type="ECO:0008006" key="3">
    <source>
        <dbReference type="Google" id="ProtNLM"/>
    </source>
</evidence>
<evidence type="ECO:0000313" key="1">
    <source>
        <dbReference type="EMBL" id="MDB7908633.1"/>
    </source>
</evidence>
<dbReference type="Proteomes" id="UP001211006">
    <property type="component" value="Unassembled WGS sequence"/>
</dbReference>
<comment type="caution">
    <text evidence="1">The sequence shown here is derived from an EMBL/GenBank/DDBJ whole genome shotgun (WGS) entry which is preliminary data.</text>
</comment>